<sequence length="123" mass="13462">FVRVKLFRLGLPGTVTARIYATLNGKPTGAPLCIGTTNGNTLPTDPPYEWRGILLNPAYNLIAGVKYALTLKSAGIVADHRVNWRIDCSAPTYPRGEALYSHNAGASWTKVPTCDYMFEEYGI</sequence>
<reference evidence="1" key="1">
    <citation type="journal article" date="2014" name="Front. Microbiol.">
        <title>High frequency of phylogenetically diverse reductive dehalogenase-homologous genes in deep subseafloor sedimentary metagenomes.</title>
        <authorList>
            <person name="Kawai M."/>
            <person name="Futagami T."/>
            <person name="Toyoda A."/>
            <person name="Takaki Y."/>
            <person name="Nishi S."/>
            <person name="Hori S."/>
            <person name="Arai W."/>
            <person name="Tsubouchi T."/>
            <person name="Morono Y."/>
            <person name="Uchiyama I."/>
            <person name="Ito T."/>
            <person name="Fujiyama A."/>
            <person name="Inagaki F."/>
            <person name="Takami H."/>
        </authorList>
    </citation>
    <scope>NUCLEOTIDE SEQUENCE</scope>
    <source>
        <strain evidence="1">Expedition CK06-06</strain>
    </source>
</reference>
<dbReference type="AlphaFoldDB" id="X1PX53"/>
<evidence type="ECO:0000313" key="1">
    <source>
        <dbReference type="EMBL" id="GAI35524.1"/>
    </source>
</evidence>
<proteinExistence type="predicted"/>
<gene>
    <name evidence="1" type="ORF">S06H3_47625</name>
</gene>
<comment type="caution">
    <text evidence="1">The sequence shown here is derived from an EMBL/GenBank/DDBJ whole genome shotgun (WGS) entry which is preliminary data.</text>
</comment>
<name>X1PX53_9ZZZZ</name>
<protein>
    <submittedName>
        <fullName evidence="1">Uncharacterized protein</fullName>
    </submittedName>
</protein>
<accession>X1PX53</accession>
<organism evidence="1">
    <name type="scientific">marine sediment metagenome</name>
    <dbReference type="NCBI Taxonomy" id="412755"/>
    <lineage>
        <taxon>unclassified sequences</taxon>
        <taxon>metagenomes</taxon>
        <taxon>ecological metagenomes</taxon>
    </lineage>
</organism>
<feature type="non-terminal residue" evidence="1">
    <location>
        <position position="1"/>
    </location>
</feature>
<dbReference type="EMBL" id="BARV01029925">
    <property type="protein sequence ID" value="GAI35524.1"/>
    <property type="molecule type" value="Genomic_DNA"/>
</dbReference>